<gene>
    <name evidence="1" type="ORF">HMPREF3228_01679</name>
</gene>
<evidence type="ECO:0000313" key="2">
    <source>
        <dbReference type="Proteomes" id="UP000070065"/>
    </source>
</evidence>
<accession>A0A133RU99</accession>
<organism evidence="1 2">
    <name type="scientific">Streptococcus mitis</name>
    <dbReference type="NCBI Taxonomy" id="28037"/>
    <lineage>
        <taxon>Bacteria</taxon>
        <taxon>Bacillati</taxon>
        <taxon>Bacillota</taxon>
        <taxon>Bacilli</taxon>
        <taxon>Lactobacillales</taxon>
        <taxon>Streptococcaceae</taxon>
        <taxon>Streptococcus</taxon>
        <taxon>Streptococcus mitis group</taxon>
    </lineage>
</organism>
<reference evidence="1 2" key="1">
    <citation type="submission" date="2016-01" db="EMBL/GenBank/DDBJ databases">
        <authorList>
            <person name="Oliw E.H."/>
        </authorList>
    </citation>
    <scope>NUCLEOTIDE SEQUENCE [LARGE SCALE GENOMIC DNA]</scope>
    <source>
        <strain evidence="1 2">CMW7705B</strain>
    </source>
</reference>
<protein>
    <submittedName>
        <fullName evidence="1">Uncharacterized protein</fullName>
    </submittedName>
</protein>
<name>A0A133RU99_STRMT</name>
<dbReference type="AlphaFoldDB" id="A0A133RU99"/>
<comment type="caution">
    <text evidence="1">The sequence shown here is derived from an EMBL/GenBank/DDBJ whole genome shotgun (WGS) entry which is preliminary data.</text>
</comment>
<evidence type="ECO:0000313" key="1">
    <source>
        <dbReference type="EMBL" id="KXA58715.1"/>
    </source>
</evidence>
<dbReference type="Proteomes" id="UP000070065">
    <property type="component" value="Unassembled WGS sequence"/>
</dbReference>
<proteinExistence type="predicted"/>
<dbReference type="EMBL" id="LRQR01000098">
    <property type="protein sequence ID" value="KXA58715.1"/>
    <property type="molecule type" value="Genomic_DNA"/>
</dbReference>
<sequence>MGSYQKAPQKGITKLHYLLRSSFVLLLFQLTIEYCICTYCQGNLKEIRATIQRQELDFVP</sequence>